<comment type="caution">
    <text evidence="2">The sequence shown here is derived from an EMBL/GenBank/DDBJ whole genome shotgun (WGS) entry which is preliminary data.</text>
</comment>
<evidence type="ECO:0000313" key="3">
    <source>
        <dbReference type="Proteomes" id="UP000230758"/>
    </source>
</evidence>
<dbReference type="Pfam" id="PF01653">
    <property type="entry name" value="DNA_ligase_aden"/>
    <property type="match status" value="1"/>
</dbReference>
<dbReference type="Gene3D" id="3.30.1490.70">
    <property type="match status" value="1"/>
</dbReference>
<dbReference type="AlphaFoldDB" id="A0A2M7WRB9"/>
<dbReference type="Proteomes" id="UP000230758">
    <property type="component" value="Unassembled WGS sequence"/>
</dbReference>
<protein>
    <recommendedName>
        <fullName evidence="1">NAD-dependent DNA ligase adenylation domain-containing protein</fullName>
    </recommendedName>
</protein>
<name>A0A2M7WRB9_9BACT</name>
<dbReference type="InterPro" id="IPR013839">
    <property type="entry name" value="DNAligase_adenylation"/>
</dbReference>
<proteinExistence type="predicted"/>
<dbReference type="EMBL" id="PFXF01000029">
    <property type="protein sequence ID" value="PJA32555.1"/>
    <property type="molecule type" value="Genomic_DNA"/>
</dbReference>
<dbReference type="SUPFAM" id="SSF56091">
    <property type="entry name" value="DNA ligase/mRNA capping enzyme, catalytic domain"/>
    <property type="match status" value="1"/>
</dbReference>
<evidence type="ECO:0000259" key="1">
    <source>
        <dbReference type="Pfam" id="PF01653"/>
    </source>
</evidence>
<dbReference type="GO" id="GO:0003911">
    <property type="term" value="F:DNA ligase (NAD+) activity"/>
    <property type="evidence" value="ECO:0007669"/>
    <property type="project" value="InterPro"/>
</dbReference>
<reference evidence="3" key="1">
    <citation type="submission" date="2017-09" db="EMBL/GenBank/DDBJ databases">
        <title>Depth-based differentiation of microbial function through sediment-hosted aquifers and enrichment of novel symbionts in the deep terrestrial subsurface.</title>
        <authorList>
            <person name="Probst A.J."/>
            <person name="Ladd B."/>
            <person name="Jarett J.K."/>
            <person name="Geller-Mcgrath D.E."/>
            <person name="Sieber C.M.K."/>
            <person name="Emerson J.B."/>
            <person name="Anantharaman K."/>
            <person name="Thomas B.C."/>
            <person name="Malmstrom R."/>
            <person name="Stieglmeier M."/>
            <person name="Klingl A."/>
            <person name="Woyke T."/>
            <person name="Ryan C.M."/>
            <person name="Banfield J.F."/>
        </authorList>
    </citation>
    <scope>NUCLEOTIDE SEQUENCE [LARGE SCALE GENOMIC DNA]</scope>
</reference>
<organism evidence="2 3">
    <name type="scientific">Candidatus Zambryskibacteria bacterium CG_4_9_14_3_um_filter_42_15</name>
    <dbReference type="NCBI Taxonomy" id="1975112"/>
    <lineage>
        <taxon>Bacteria</taxon>
        <taxon>Candidatus Zambryskiibacteriota</taxon>
    </lineage>
</organism>
<feature type="domain" description="NAD-dependent DNA ligase adenylation" evidence="1">
    <location>
        <begin position="2"/>
        <end position="47"/>
    </location>
</feature>
<accession>A0A2M7WRB9</accession>
<gene>
    <name evidence="2" type="ORF">CO185_02580</name>
</gene>
<evidence type="ECO:0000313" key="2">
    <source>
        <dbReference type="EMBL" id="PJA32555.1"/>
    </source>
</evidence>
<feature type="non-terminal residue" evidence="2">
    <location>
        <position position="47"/>
    </location>
</feature>
<sequence>FKKFNDILGLIGYWKSWGKKKNDEDYLIDGVVAKVNLRESQEKLGYT</sequence>
<feature type="non-terminal residue" evidence="2">
    <location>
        <position position="1"/>
    </location>
</feature>